<dbReference type="InterPro" id="IPR036412">
    <property type="entry name" value="HAD-like_sf"/>
</dbReference>
<evidence type="ECO:0000313" key="2">
    <source>
        <dbReference type="Proteomes" id="UP000594262"/>
    </source>
</evidence>
<dbReference type="GO" id="GO:0046474">
    <property type="term" value="P:glycerophospholipid biosynthetic process"/>
    <property type="evidence" value="ECO:0007669"/>
    <property type="project" value="TreeGrafter"/>
</dbReference>
<dbReference type="Gene3D" id="3.40.50.1000">
    <property type="entry name" value="HAD superfamily/HAD-like"/>
    <property type="match status" value="2"/>
</dbReference>
<dbReference type="RefSeq" id="XP_066926731.1">
    <property type="nucleotide sequence ID" value="XM_067070630.1"/>
</dbReference>
<dbReference type="NCBIfam" id="TIGR01460">
    <property type="entry name" value="HAD-SF-IIA"/>
    <property type="match status" value="1"/>
</dbReference>
<dbReference type="Pfam" id="PF13344">
    <property type="entry name" value="Hydrolase_6"/>
    <property type="match status" value="1"/>
</dbReference>
<dbReference type="OrthoDB" id="10251048at2759"/>
<protein>
    <recommendedName>
        <fullName evidence="3">Cat eye syndrome critical region protein 5</fullName>
    </recommendedName>
</protein>
<dbReference type="PANTHER" id="PTHR14269">
    <property type="entry name" value="CDP-DIACYLGLYCEROL--GLYCEROL-3-PHOSPHATE 3-PHOSPHATIDYLTRANSFERASE-RELATED"/>
    <property type="match status" value="1"/>
</dbReference>
<dbReference type="InterPro" id="IPR006353">
    <property type="entry name" value="HAD-SF_hydro_IIA_CECR5"/>
</dbReference>
<dbReference type="AlphaFoldDB" id="A0A7M5XF96"/>
<dbReference type="PANTHER" id="PTHR14269:SF4">
    <property type="entry name" value="CAT EYE SYNDROME CRITICAL REGION PROTEIN 5"/>
    <property type="match status" value="1"/>
</dbReference>
<dbReference type="InterPro" id="IPR050324">
    <property type="entry name" value="CDP-alcohol_PTase-I"/>
</dbReference>
<evidence type="ECO:0000313" key="1">
    <source>
        <dbReference type="EnsemblMetazoa" id="CLYHEMP022337.1"/>
    </source>
</evidence>
<dbReference type="EnsemblMetazoa" id="CLYHEMT022337.1">
    <property type="protein sequence ID" value="CLYHEMP022337.1"/>
    <property type="gene ID" value="CLYHEMG022337"/>
</dbReference>
<reference evidence="1" key="1">
    <citation type="submission" date="2021-01" db="UniProtKB">
        <authorList>
            <consortium name="EnsemblMetazoa"/>
        </authorList>
    </citation>
    <scope>IDENTIFICATION</scope>
</reference>
<sequence length="429" mass="48235">MNLSRFAATLQRRILSKHELESHFIICSQCRNLSRKTPAAFQLASSQEDFIDCTKPARKVKVGVVFDIDGVLVRGRNVIPTAKEAIHRLEDNNVPYIYLTNGGCETEEQKAEKLKERLGIEVDPDQVVLSHSPLRILDILHHKHVMVSGQGPVSEIAQMCGFSKVSHVNHIDGYFPELDVNDRRKQERMPLAPEKPFYPIEAVLLMGEPVNWEKSLQIVIDVLLSNGVPNQKYEPLIGNHLPIVAVNTDYLWMSEATNPRFGHGGFILCLESLFQKLTGRRLEYTAILGKPNLFTYRYSQGVILDYAKKLYGENVMIDTIYGVGDNIDTDIYGANLYNNYLKAVKGSDITTDPIHPHRMDRPNRMKSVLVKTGVYNPSSQLQPSESVTHLHRDTVCRADLAVPTYVCEDVLDAVDTIIKAENVTKGNGV</sequence>
<keyword evidence="2" id="KW-1185">Reference proteome</keyword>
<dbReference type="GeneID" id="136814122"/>
<evidence type="ECO:0008006" key="3">
    <source>
        <dbReference type="Google" id="ProtNLM"/>
    </source>
</evidence>
<accession>A0A7M5XF96</accession>
<proteinExistence type="predicted"/>
<dbReference type="InterPro" id="IPR023214">
    <property type="entry name" value="HAD_sf"/>
</dbReference>
<organism evidence="1 2">
    <name type="scientific">Clytia hemisphaerica</name>
    <dbReference type="NCBI Taxonomy" id="252671"/>
    <lineage>
        <taxon>Eukaryota</taxon>
        <taxon>Metazoa</taxon>
        <taxon>Cnidaria</taxon>
        <taxon>Hydrozoa</taxon>
        <taxon>Hydroidolina</taxon>
        <taxon>Leptothecata</taxon>
        <taxon>Obeliida</taxon>
        <taxon>Clytiidae</taxon>
        <taxon>Clytia</taxon>
    </lineage>
</organism>
<dbReference type="Proteomes" id="UP000594262">
    <property type="component" value="Unplaced"/>
</dbReference>
<dbReference type="SUPFAM" id="SSF56784">
    <property type="entry name" value="HAD-like"/>
    <property type="match status" value="1"/>
</dbReference>
<dbReference type="NCBIfam" id="TIGR01456">
    <property type="entry name" value="CECR5"/>
    <property type="match status" value="1"/>
</dbReference>
<dbReference type="InterPro" id="IPR006357">
    <property type="entry name" value="HAD-SF_hydro_IIA"/>
</dbReference>
<name>A0A7M5XF96_9CNID</name>
<dbReference type="GO" id="GO:0005739">
    <property type="term" value="C:mitochondrion"/>
    <property type="evidence" value="ECO:0007669"/>
    <property type="project" value="TreeGrafter"/>
</dbReference>